<evidence type="ECO:0000313" key="1">
    <source>
        <dbReference type="EMBL" id="TFK62164.1"/>
    </source>
</evidence>
<evidence type="ECO:0000313" key="2">
    <source>
        <dbReference type="Proteomes" id="UP000308600"/>
    </source>
</evidence>
<name>A0ACD3AA19_9AGAR</name>
<sequence length="150" mass="16241">MLGGAPMLNLSADPGSFPFASKYLLLPPNTKMMLGSDLSAIPPRIASATNGWFSPLTQQQDGKPISISPLPLNICHAEIWFENGQAWIQDLESAFGTFVNDKKIQKETVLKTGDVITLGIAIQRNVNTPVDITDDHLKPIIAKVSILKSS</sequence>
<organism evidence="1 2">
    <name type="scientific">Pluteus cervinus</name>
    <dbReference type="NCBI Taxonomy" id="181527"/>
    <lineage>
        <taxon>Eukaryota</taxon>
        <taxon>Fungi</taxon>
        <taxon>Dikarya</taxon>
        <taxon>Basidiomycota</taxon>
        <taxon>Agaricomycotina</taxon>
        <taxon>Agaricomycetes</taxon>
        <taxon>Agaricomycetidae</taxon>
        <taxon>Agaricales</taxon>
        <taxon>Pluteineae</taxon>
        <taxon>Pluteaceae</taxon>
        <taxon>Pluteus</taxon>
    </lineage>
</organism>
<proteinExistence type="predicted"/>
<keyword evidence="2" id="KW-1185">Reference proteome</keyword>
<dbReference type="EMBL" id="ML208601">
    <property type="protein sequence ID" value="TFK62164.1"/>
    <property type="molecule type" value="Genomic_DNA"/>
</dbReference>
<accession>A0ACD3AA19</accession>
<gene>
    <name evidence="1" type="ORF">BDN72DRAFT_827764</name>
</gene>
<reference evidence="1 2" key="1">
    <citation type="journal article" date="2019" name="Nat. Ecol. Evol.">
        <title>Megaphylogeny resolves global patterns of mushroom evolution.</title>
        <authorList>
            <person name="Varga T."/>
            <person name="Krizsan K."/>
            <person name="Foldi C."/>
            <person name="Dima B."/>
            <person name="Sanchez-Garcia M."/>
            <person name="Sanchez-Ramirez S."/>
            <person name="Szollosi G.J."/>
            <person name="Szarkandi J.G."/>
            <person name="Papp V."/>
            <person name="Albert L."/>
            <person name="Andreopoulos W."/>
            <person name="Angelini C."/>
            <person name="Antonin V."/>
            <person name="Barry K.W."/>
            <person name="Bougher N.L."/>
            <person name="Buchanan P."/>
            <person name="Buyck B."/>
            <person name="Bense V."/>
            <person name="Catcheside P."/>
            <person name="Chovatia M."/>
            <person name="Cooper J."/>
            <person name="Damon W."/>
            <person name="Desjardin D."/>
            <person name="Finy P."/>
            <person name="Geml J."/>
            <person name="Haridas S."/>
            <person name="Hughes K."/>
            <person name="Justo A."/>
            <person name="Karasinski D."/>
            <person name="Kautmanova I."/>
            <person name="Kiss B."/>
            <person name="Kocsube S."/>
            <person name="Kotiranta H."/>
            <person name="LaButti K.M."/>
            <person name="Lechner B.E."/>
            <person name="Liimatainen K."/>
            <person name="Lipzen A."/>
            <person name="Lukacs Z."/>
            <person name="Mihaltcheva S."/>
            <person name="Morgado L.N."/>
            <person name="Niskanen T."/>
            <person name="Noordeloos M.E."/>
            <person name="Ohm R.A."/>
            <person name="Ortiz-Santana B."/>
            <person name="Ovrebo C."/>
            <person name="Racz N."/>
            <person name="Riley R."/>
            <person name="Savchenko A."/>
            <person name="Shiryaev A."/>
            <person name="Soop K."/>
            <person name="Spirin V."/>
            <person name="Szebenyi C."/>
            <person name="Tomsovsky M."/>
            <person name="Tulloss R.E."/>
            <person name="Uehling J."/>
            <person name="Grigoriev I.V."/>
            <person name="Vagvolgyi C."/>
            <person name="Papp T."/>
            <person name="Martin F.M."/>
            <person name="Miettinen O."/>
            <person name="Hibbett D.S."/>
            <person name="Nagy L.G."/>
        </authorList>
    </citation>
    <scope>NUCLEOTIDE SEQUENCE [LARGE SCALE GENOMIC DNA]</scope>
    <source>
        <strain evidence="1 2">NL-1719</strain>
    </source>
</reference>
<protein>
    <submittedName>
        <fullName evidence="1">Uncharacterized protein</fullName>
    </submittedName>
</protein>
<dbReference type="Proteomes" id="UP000308600">
    <property type="component" value="Unassembled WGS sequence"/>
</dbReference>